<organism evidence="7 8">
    <name type="scientific">Helicobacter canis</name>
    <dbReference type="NCBI Taxonomy" id="29419"/>
    <lineage>
        <taxon>Bacteria</taxon>
        <taxon>Pseudomonadati</taxon>
        <taxon>Campylobacterota</taxon>
        <taxon>Epsilonproteobacteria</taxon>
        <taxon>Campylobacterales</taxon>
        <taxon>Helicobacteraceae</taxon>
        <taxon>Helicobacter</taxon>
    </lineage>
</organism>
<feature type="domain" description="Pseudouridine synthase II N-terminal" evidence="6">
    <location>
        <begin position="23"/>
        <end position="170"/>
    </location>
</feature>
<reference evidence="7 8" key="1">
    <citation type="submission" date="2019-09" db="EMBL/GenBank/DDBJ databases">
        <title>Draft genome sequence of various Type strains from the CCUG.</title>
        <authorList>
            <person name="Pineiro-Iglesias B."/>
            <person name="Tunovic T."/>
            <person name="Unosson C."/>
            <person name="Inganas E."/>
            <person name="Ohlen M."/>
            <person name="Cardew S."/>
            <person name="Jensie-Markopoulos S."/>
            <person name="Salva-Serra F."/>
            <person name="Jaen-Luchoro D."/>
            <person name="Karlsson R."/>
            <person name="Svensson-Stadler L."/>
            <person name="Chun J."/>
            <person name="Moore E."/>
        </authorList>
    </citation>
    <scope>NUCLEOTIDE SEQUENCE [LARGE SCALE GENOMIC DNA]</scope>
    <source>
        <strain evidence="7 8">CCUG 32756T</strain>
    </source>
</reference>
<protein>
    <recommendedName>
        <fullName evidence="5">tRNA pseudouridine synthase B</fullName>
        <ecNumber evidence="5">5.4.99.25</ecNumber>
    </recommendedName>
    <alternativeName>
        <fullName evidence="5">tRNA pseudouridine(55) synthase</fullName>
        <shortName evidence="5">Psi55 synthase</shortName>
    </alternativeName>
    <alternativeName>
        <fullName evidence="5">tRNA pseudouridylate synthase</fullName>
    </alternativeName>
    <alternativeName>
        <fullName evidence="5">tRNA-uridine isomerase</fullName>
    </alternativeName>
</protein>
<evidence type="ECO:0000256" key="4">
    <source>
        <dbReference type="ARBA" id="ARBA00023235"/>
    </source>
</evidence>
<comment type="caution">
    <text evidence="7">The sequence shown here is derived from an EMBL/GenBank/DDBJ whole genome shotgun (WGS) entry which is preliminary data.</text>
</comment>
<keyword evidence="4 5" id="KW-0413">Isomerase</keyword>
<dbReference type="RefSeq" id="WP_150336758.1">
    <property type="nucleotide sequence ID" value="NZ_JAERIX010000058.1"/>
</dbReference>
<dbReference type="GO" id="GO:0160148">
    <property type="term" value="F:tRNA pseudouridine(55) synthase activity"/>
    <property type="evidence" value="ECO:0007669"/>
    <property type="project" value="UniProtKB-EC"/>
</dbReference>
<comment type="function">
    <text evidence="5">Responsible for synthesis of pseudouridine from uracil-55 in the psi GC loop of transfer RNAs.</text>
</comment>
<proteinExistence type="inferred from homology"/>
<dbReference type="Gene3D" id="3.30.2350.10">
    <property type="entry name" value="Pseudouridine synthase"/>
    <property type="match status" value="1"/>
</dbReference>
<dbReference type="InterPro" id="IPR020103">
    <property type="entry name" value="PsdUridine_synth_cat_dom_sf"/>
</dbReference>
<accession>A0A5M9QRL2</accession>
<gene>
    <name evidence="5 7" type="primary">truB</name>
    <name evidence="7" type="ORF">F4V45_01545</name>
</gene>
<dbReference type="PANTHER" id="PTHR13767:SF2">
    <property type="entry name" value="PSEUDOURIDYLATE SYNTHASE TRUB1"/>
    <property type="match status" value="1"/>
</dbReference>
<dbReference type="InterPro" id="IPR014780">
    <property type="entry name" value="tRNA_psdUridine_synth_TruB"/>
</dbReference>
<evidence type="ECO:0000256" key="1">
    <source>
        <dbReference type="ARBA" id="ARBA00000385"/>
    </source>
</evidence>
<comment type="catalytic activity">
    <reaction evidence="1 5">
        <text>uridine(55) in tRNA = pseudouridine(55) in tRNA</text>
        <dbReference type="Rhea" id="RHEA:42532"/>
        <dbReference type="Rhea" id="RHEA-COMP:10101"/>
        <dbReference type="Rhea" id="RHEA-COMP:10102"/>
        <dbReference type="ChEBI" id="CHEBI:65314"/>
        <dbReference type="ChEBI" id="CHEBI:65315"/>
        <dbReference type="EC" id="5.4.99.25"/>
    </reaction>
</comment>
<dbReference type="PANTHER" id="PTHR13767">
    <property type="entry name" value="TRNA-PSEUDOURIDINE SYNTHASE"/>
    <property type="match status" value="1"/>
</dbReference>
<dbReference type="Pfam" id="PF01509">
    <property type="entry name" value="TruB_N"/>
    <property type="match status" value="1"/>
</dbReference>
<dbReference type="GO" id="GO:0031119">
    <property type="term" value="P:tRNA pseudouridine synthesis"/>
    <property type="evidence" value="ECO:0007669"/>
    <property type="project" value="UniProtKB-UniRule"/>
</dbReference>
<comment type="similarity">
    <text evidence="2 5">Belongs to the pseudouridine synthase TruB family. Type 1 subfamily.</text>
</comment>
<dbReference type="Proteomes" id="UP000323707">
    <property type="component" value="Unassembled WGS sequence"/>
</dbReference>
<dbReference type="GO" id="GO:0003723">
    <property type="term" value="F:RNA binding"/>
    <property type="evidence" value="ECO:0007669"/>
    <property type="project" value="InterPro"/>
</dbReference>
<evidence type="ECO:0000313" key="8">
    <source>
        <dbReference type="Proteomes" id="UP000323707"/>
    </source>
</evidence>
<dbReference type="SUPFAM" id="SSF55120">
    <property type="entry name" value="Pseudouridine synthase"/>
    <property type="match status" value="1"/>
</dbReference>
<sequence length="292" mass="32659">MNALLLAYKPAFISSNGFLTQIKRSYNTSKAGFSGTLDPFAQGSLLIATGAYTKLLPFIKTEPKVYEATLWLGAKSLSLDTENITHIDSTPPLDSSFVREVVESFVGEIAYIPPAFSAKKIQGKRAYQLARSGQSIELAPTTMQSYTMEFLCYVHPFISFRACVSKGSYIRSLGSLIAQKLGSFGTLSALKRVSEGDLVAQRGKIIELDPLKTLPYPTLPINPHYKEHFYHGRKLTQNDLDSSVQARVDLDKNPRYIVQFDEFFSIIQLHRDGSISYLLNRIDYAHTLQKAR</sequence>
<evidence type="ECO:0000313" key="7">
    <source>
        <dbReference type="EMBL" id="KAA8710958.1"/>
    </source>
</evidence>
<dbReference type="HAMAP" id="MF_01080">
    <property type="entry name" value="TruB_bact"/>
    <property type="match status" value="1"/>
</dbReference>
<dbReference type="AlphaFoldDB" id="A0A5M9QRL2"/>
<dbReference type="GO" id="GO:1990481">
    <property type="term" value="P:mRNA pseudouridine synthesis"/>
    <property type="evidence" value="ECO:0007669"/>
    <property type="project" value="TreeGrafter"/>
</dbReference>
<feature type="active site" description="Nucleophile" evidence="5">
    <location>
        <position position="38"/>
    </location>
</feature>
<name>A0A5M9QRL2_9HELI</name>
<evidence type="ECO:0000256" key="5">
    <source>
        <dbReference type="HAMAP-Rule" id="MF_01080"/>
    </source>
</evidence>
<keyword evidence="3 5" id="KW-0819">tRNA processing</keyword>
<evidence type="ECO:0000256" key="3">
    <source>
        <dbReference type="ARBA" id="ARBA00022694"/>
    </source>
</evidence>
<evidence type="ECO:0000259" key="6">
    <source>
        <dbReference type="Pfam" id="PF01509"/>
    </source>
</evidence>
<dbReference type="EMBL" id="VXKE01000005">
    <property type="protein sequence ID" value="KAA8710958.1"/>
    <property type="molecule type" value="Genomic_DNA"/>
</dbReference>
<dbReference type="InterPro" id="IPR002501">
    <property type="entry name" value="PsdUridine_synth_N"/>
</dbReference>
<dbReference type="EC" id="5.4.99.25" evidence="5"/>
<evidence type="ECO:0000256" key="2">
    <source>
        <dbReference type="ARBA" id="ARBA00005642"/>
    </source>
</evidence>